<accession>A0ABN6F242</accession>
<dbReference type="RefSeq" id="WP_236891951.1">
    <property type="nucleotide sequence ID" value="NZ_AP024488.1"/>
</dbReference>
<protein>
    <submittedName>
        <fullName evidence="3">Uncharacterized protein</fullName>
    </submittedName>
</protein>
<proteinExistence type="predicted"/>
<gene>
    <name evidence="3" type="ORF">DSLASN_13030</name>
</gene>
<feature type="compositionally biased region" description="Basic and acidic residues" evidence="1">
    <location>
        <begin position="398"/>
        <end position="411"/>
    </location>
</feature>
<dbReference type="Proteomes" id="UP001320148">
    <property type="component" value="Chromosome"/>
</dbReference>
<organism evidence="3 4">
    <name type="scientific">Desulfoluna limicola</name>
    <dbReference type="NCBI Taxonomy" id="2810562"/>
    <lineage>
        <taxon>Bacteria</taxon>
        <taxon>Pseudomonadati</taxon>
        <taxon>Thermodesulfobacteriota</taxon>
        <taxon>Desulfobacteria</taxon>
        <taxon>Desulfobacterales</taxon>
        <taxon>Desulfolunaceae</taxon>
        <taxon>Desulfoluna</taxon>
    </lineage>
</organism>
<reference evidence="3 4" key="1">
    <citation type="submission" date="2021-02" db="EMBL/GenBank/DDBJ databases">
        <title>Complete genome of Desulfoluna sp. strain ASN36.</title>
        <authorList>
            <person name="Takahashi A."/>
            <person name="Kojima H."/>
            <person name="Fukui M."/>
        </authorList>
    </citation>
    <scope>NUCLEOTIDE SEQUENCE [LARGE SCALE GENOMIC DNA]</scope>
    <source>
        <strain evidence="3 4">ASN36</strain>
    </source>
</reference>
<keyword evidence="2" id="KW-0732">Signal</keyword>
<evidence type="ECO:0000313" key="3">
    <source>
        <dbReference type="EMBL" id="BCS95671.1"/>
    </source>
</evidence>
<feature type="signal peptide" evidence="2">
    <location>
        <begin position="1"/>
        <end position="29"/>
    </location>
</feature>
<dbReference type="EMBL" id="AP024488">
    <property type="protein sequence ID" value="BCS95671.1"/>
    <property type="molecule type" value="Genomic_DNA"/>
</dbReference>
<evidence type="ECO:0000256" key="1">
    <source>
        <dbReference type="SAM" id="MobiDB-lite"/>
    </source>
</evidence>
<feature type="chain" id="PRO_5046728230" evidence="2">
    <location>
        <begin position="30"/>
        <end position="417"/>
    </location>
</feature>
<evidence type="ECO:0000313" key="4">
    <source>
        <dbReference type="Proteomes" id="UP001320148"/>
    </source>
</evidence>
<name>A0ABN6F242_9BACT</name>
<keyword evidence="4" id="KW-1185">Reference proteome</keyword>
<evidence type="ECO:0000256" key="2">
    <source>
        <dbReference type="SAM" id="SignalP"/>
    </source>
</evidence>
<feature type="region of interest" description="Disordered" evidence="1">
    <location>
        <begin position="387"/>
        <end position="417"/>
    </location>
</feature>
<sequence>MKMFTRYTACGVLAALIAIGGFWYGPATAEDPGEETAGNNLSYPVIWAEGVTKPLRTPDDFTTGPNPDEVTADDLKGEWWYSWGPEVTEPSDIPLNCLPDPDNNIYCDDNIAGNATTALQPGDGWVKAYLQKDSGNTWQAGTFDGSETTVVVDDIDWGDNLESVDWYTRSQVRAEVVLYKGLKEPMLEYEMRHVSGWGISEVHGLAVDQGNMVEQGTGSQATIYSPCARLTIQKLLVDPLTVELIWVPGDGWTKPEGSETELINAPILNMAVHEAEDGPGYYNAEINVKGKIIYGYTWNVRKLNDKTVNGGEAAGVYRITFSFDGTCGGASLNTFFEEGTTEILVPLEEELDAALAAETDGTGGGGVPVIDFTNNLTYIDVRILERETGGSGGGDNGGPHRPDDTGKDAQKASKKGK</sequence>